<reference evidence="4" key="1">
    <citation type="submission" date="2016-10" db="EMBL/GenBank/DDBJ databases">
        <authorList>
            <person name="Varghese N."/>
            <person name="Submissions S."/>
        </authorList>
    </citation>
    <scope>NUCLEOTIDE SEQUENCE [LARGE SCALE GENOMIC DNA]</scope>
    <source>
        <strain evidence="4">DSM 16858</strain>
    </source>
</reference>
<proteinExistence type="predicted"/>
<keyword evidence="1" id="KW-0378">Hydrolase</keyword>
<evidence type="ECO:0000256" key="1">
    <source>
        <dbReference type="ARBA" id="ARBA00022801"/>
    </source>
</evidence>
<dbReference type="SUPFAM" id="SSF53927">
    <property type="entry name" value="Cytidine deaminase-like"/>
    <property type="match status" value="1"/>
</dbReference>
<dbReference type="Gene3D" id="3.40.50.300">
    <property type="entry name" value="P-loop containing nucleotide triphosphate hydrolases"/>
    <property type="match status" value="1"/>
</dbReference>
<evidence type="ECO:0000259" key="2">
    <source>
        <dbReference type="PROSITE" id="PS51747"/>
    </source>
</evidence>
<dbReference type="GO" id="GO:0004132">
    <property type="term" value="F:dCMP deaminase activity"/>
    <property type="evidence" value="ECO:0007669"/>
    <property type="project" value="TreeGrafter"/>
</dbReference>
<sequence>MEQETLESIDRKRSELVFGLVGPLGTDLRRIETFMREGLQRFQYEPVAVKLSDFLSKVELEILVKTAPEADRIRTSIDAGNELRERTKRNDIFALYAADHILTSRTASIENRDRPLPHRAHIIHSLKHPEEVRTLRRIYGPGFFLIGIFSPEPVRLRNLIDRRLMPEKEAIDLVARDEYEKEEHGQPTRDVFEMSDVFIPMTGNEERTRDQLHRFVELVFGAPHITPTQEEHGMFLAFSAALRSGSLARQVGAVITNHLGDVLAIGANDAPGFGGGQYWPSQNDFRDIAMGSDANDLMKRKLVIALMRKMRPGCEGKSDDDLYTEGRALLKDTGVMDITEYSRDVHAEMAAFMACARIGVSTVGTLLYTTTFPCHNCAKHIVAAGVKTVYFVEPYPKSHAAKLHGDSLLLSDGDQVEDKVVFIPFVGVGPRRFFDLFSMKLSSGQPISRKTAEGDSVAWPTAKTTPRIPLQPYSYLQKEVLASAELLELLKTHQLLGDPA</sequence>
<dbReference type="AlphaFoldDB" id="A0A1I0KE42"/>
<dbReference type="Proteomes" id="UP000199181">
    <property type="component" value="Unassembled WGS sequence"/>
</dbReference>
<dbReference type="InterPro" id="IPR016193">
    <property type="entry name" value="Cytidine_deaminase-like"/>
</dbReference>
<dbReference type="NCBIfam" id="NF041025">
    <property type="entry name" value="antiphage_deaminase"/>
    <property type="match status" value="1"/>
</dbReference>
<dbReference type="PANTHER" id="PTHR11086:SF18">
    <property type="entry name" value="DEOXYCYTIDYLATE DEAMINASE"/>
    <property type="match status" value="1"/>
</dbReference>
<dbReference type="PANTHER" id="PTHR11086">
    <property type="entry name" value="DEOXYCYTIDYLATE DEAMINASE-RELATED"/>
    <property type="match status" value="1"/>
</dbReference>
<protein>
    <submittedName>
        <fullName evidence="3">Deoxycytidylate deaminase</fullName>
    </submittedName>
</protein>
<dbReference type="Gene3D" id="3.40.140.10">
    <property type="entry name" value="Cytidine Deaminase, domain 2"/>
    <property type="match status" value="1"/>
</dbReference>
<evidence type="ECO:0000313" key="4">
    <source>
        <dbReference type="Proteomes" id="UP000199181"/>
    </source>
</evidence>
<dbReference type="InterPro" id="IPR002125">
    <property type="entry name" value="CMP_dCMP_dom"/>
</dbReference>
<accession>A0A1I0KE42</accession>
<dbReference type="Pfam" id="PF00383">
    <property type="entry name" value="dCMP_cyt_deam_1"/>
    <property type="match status" value="1"/>
</dbReference>
<gene>
    <name evidence="3" type="ORF">SAMN05443639_11074</name>
</gene>
<name>A0A1I0KE42_9BACT</name>
<dbReference type="InterPro" id="IPR015517">
    <property type="entry name" value="dCMP_deaminase-rel"/>
</dbReference>
<dbReference type="RefSeq" id="WP_093522930.1">
    <property type="nucleotide sequence ID" value="NZ_FOIJ01000010.1"/>
</dbReference>
<keyword evidence="4" id="KW-1185">Reference proteome</keyword>
<feature type="domain" description="CMP/dCMP-type deaminase" evidence="2">
    <location>
        <begin position="228"/>
        <end position="417"/>
    </location>
</feature>
<dbReference type="EMBL" id="FOIJ01000010">
    <property type="protein sequence ID" value="SEU21966.1"/>
    <property type="molecule type" value="Genomic_DNA"/>
</dbReference>
<organism evidence="3 4">
    <name type="scientific">Stigmatella erecta</name>
    <dbReference type="NCBI Taxonomy" id="83460"/>
    <lineage>
        <taxon>Bacteria</taxon>
        <taxon>Pseudomonadati</taxon>
        <taxon>Myxococcota</taxon>
        <taxon>Myxococcia</taxon>
        <taxon>Myxococcales</taxon>
        <taxon>Cystobacterineae</taxon>
        <taxon>Archangiaceae</taxon>
        <taxon>Stigmatella</taxon>
    </lineage>
</organism>
<evidence type="ECO:0000313" key="3">
    <source>
        <dbReference type="EMBL" id="SEU21966.1"/>
    </source>
</evidence>
<dbReference type="GO" id="GO:0005737">
    <property type="term" value="C:cytoplasm"/>
    <property type="evidence" value="ECO:0007669"/>
    <property type="project" value="TreeGrafter"/>
</dbReference>
<dbReference type="PROSITE" id="PS51747">
    <property type="entry name" value="CYT_DCMP_DEAMINASES_2"/>
    <property type="match status" value="1"/>
</dbReference>
<dbReference type="InterPro" id="IPR027417">
    <property type="entry name" value="P-loop_NTPase"/>
</dbReference>